<dbReference type="PANTHER" id="PTHR12555">
    <property type="entry name" value="UBIQUITIN FUSION DEGRADATON PROTEIN 1"/>
    <property type="match status" value="1"/>
</dbReference>
<dbReference type="InterPro" id="IPR055417">
    <property type="entry name" value="UFD1_N1"/>
</dbReference>
<dbReference type="Gene3D" id="2.40.40.50">
    <property type="entry name" value="Ubiquitin fusion degradation protein UFD1, N-terminal domain"/>
    <property type="match status" value="1"/>
</dbReference>
<feature type="compositionally biased region" description="Basic and acidic residues" evidence="4">
    <location>
        <begin position="281"/>
        <end position="298"/>
    </location>
</feature>
<dbReference type="Gene3D" id="3.10.330.10">
    <property type="match status" value="1"/>
</dbReference>
<dbReference type="FunFam" id="2.40.40.50:FF:000001">
    <property type="entry name" value="Ubiquitin fusion degradation protein 1 homolog"/>
    <property type="match status" value="1"/>
</dbReference>
<dbReference type="CTD" id="136033660"/>
<sequence length="314" mass="35827">MYMLMPFLFQFGIEMYPDVHRTFTSEYRAFSVTMLPGNERRDVERGNKFLLPPSALDLLTRLNITYPMLFKIVNRRLNRETHCGVLEFSAEEGKCYLPYWMMKYLCLDEGDLLYVENTQLPVGTFAKFQPQSVDFLDISNPKAVLENSLRNFACLSANDTIVIEYNEKQYEVCVLQVRPGNAISIIECDLNVEFAAPVDYQDPQDSKPSQEEMDFALPKVVIEEPKGFKAFAGTGNRIDGKTKNLEIDTLSDGDSRTKSGSSKQRGVPDYRWKPGTITFIRMKDKKEDNDKENGERKAAFPGTGQTLKAKKKSP</sequence>
<dbReference type="InterPro" id="IPR042299">
    <property type="entry name" value="Ufd1-like_Nn"/>
</dbReference>
<protein>
    <recommendedName>
        <fullName evidence="3">Ubiquitin fusion degradation protein 1 homolog</fullName>
    </recommendedName>
</protein>
<dbReference type="GO" id="GO:0031593">
    <property type="term" value="F:polyubiquitin modification-dependent protein binding"/>
    <property type="evidence" value="ECO:0007669"/>
    <property type="project" value="TreeGrafter"/>
</dbReference>
<dbReference type="InterPro" id="IPR055418">
    <property type="entry name" value="UFD1_N2"/>
</dbReference>
<evidence type="ECO:0000259" key="5">
    <source>
        <dbReference type="Pfam" id="PF03152"/>
    </source>
</evidence>
<dbReference type="Proteomes" id="UP000594260">
    <property type="component" value="Unplaced"/>
</dbReference>
<dbReference type="InParanoid" id="A0A7M7JNC3"/>
<evidence type="ECO:0000256" key="3">
    <source>
        <dbReference type="ARBA" id="ARBA00071119"/>
    </source>
</evidence>
<name>A0A7M7JNC3_VARDE</name>
<dbReference type="GO" id="GO:0006511">
    <property type="term" value="P:ubiquitin-dependent protein catabolic process"/>
    <property type="evidence" value="ECO:0007669"/>
    <property type="project" value="InterPro"/>
</dbReference>
<dbReference type="GeneID" id="111247551"/>
<dbReference type="EnsemblMetazoa" id="XM_022798607">
    <property type="protein sequence ID" value="XP_022654342"/>
    <property type="gene ID" value="LOC111247551"/>
</dbReference>
<evidence type="ECO:0000259" key="6">
    <source>
        <dbReference type="Pfam" id="PF24842"/>
    </source>
</evidence>
<dbReference type="KEGG" id="vde:111247551"/>
<dbReference type="OMA" id="WMMQQLC"/>
<evidence type="ECO:0000256" key="4">
    <source>
        <dbReference type="SAM" id="MobiDB-lite"/>
    </source>
</evidence>
<dbReference type="AlphaFoldDB" id="A0A7M7JNC3"/>
<dbReference type="Pfam" id="PF03152">
    <property type="entry name" value="UFD1_N1"/>
    <property type="match status" value="1"/>
</dbReference>
<dbReference type="GO" id="GO:0036503">
    <property type="term" value="P:ERAD pathway"/>
    <property type="evidence" value="ECO:0007669"/>
    <property type="project" value="TreeGrafter"/>
</dbReference>
<feature type="domain" description="Ubiquitin fusion degradation protein UFD1 N-terminal subdomain 1" evidence="5">
    <location>
        <begin position="23"/>
        <end position="121"/>
    </location>
</feature>
<evidence type="ECO:0000313" key="7">
    <source>
        <dbReference type="EnsemblMetazoa" id="XP_022654342"/>
    </source>
</evidence>
<dbReference type="GO" id="GO:0034098">
    <property type="term" value="C:VCP-NPL4-UFD1 AAA ATPase complex"/>
    <property type="evidence" value="ECO:0007669"/>
    <property type="project" value="TreeGrafter"/>
</dbReference>
<organism evidence="7 8">
    <name type="scientific">Varroa destructor</name>
    <name type="common">Honeybee mite</name>
    <dbReference type="NCBI Taxonomy" id="109461"/>
    <lineage>
        <taxon>Eukaryota</taxon>
        <taxon>Metazoa</taxon>
        <taxon>Ecdysozoa</taxon>
        <taxon>Arthropoda</taxon>
        <taxon>Chelicerata</taxon>
        <taxon>Arachnida</taxon>
        <taxon>Acari</taxon>
        <taxon>Parasitiformes</taxon>
        <taxon>Mesostigmata</taxon>
        <taxon>Gamasina</taxon>
        <taxon>Dermanyssoidea</taxon>
        <taxon>Varroidae</taxon>
        <taxon>Varroa</taxon>
    </lineage>
</organism>
<evidence type="ECO:0000256" key="2">
    <source>
        <dbReference type="ARBA" id="ARBA00022786"/>
    </source>
</evidence>
<keyword evidence="2" id="KW-0833">Ubl conjugation pathway</keyword>
<feature type="domain" description="Ubiquitin fusion degradation protein UFD1 N-terminal subdomain 2" evidence="6">
    <location>
        <begin position="123"/>
        <end position="197"/>
    </location>
</feature>
<evidence type="ECO:0000256" key="1">
    <source>
        <dbReference type="ARBA" id="ARBA00006043"/>
    </source>
</evidence>
<dbReference type="InterPro" id="IPR004854">
    <property type="entry name" value="Ufd1-like"/>
</dbReference>
<dbReference type="FunCoup" id="A0A7M7JNC3">
    <property type="interactions" value="1654"/>
</dbReference>
<reference evidence="7" key="1">
    <citation type="submission" date="2021-01" db="UniProtKB">
        <authorList>
            <consortium name="EnsemblMetazoa"/>
        </authorList>
    </citation>
    <scope>IDENTIFICATION</scope>
</reference>
<accession>A0A7M7JNC3</accession>
<keyword evidence="8" id="KW-1185">Reference proteome</keyword>
<evidence type="ECO:0000313" key="8">
    <source>
        <dbReference type="Proteomes" id="UP000594260"/>
    </source>
</evidence>
<dbReference type="Pfam" id="PF24842">
    <property type="entry name" value="UFD1_N2"/>
    <property type="match status" value="1"/>
</dbReference>
<dbReference type="RefSeq" id="XP_022654342.1">
    <property type="nucleotide sequence ID" value="XM_022798607.1"/>
</dbReference>
<dbReference type="FunFam" id="3.10.330.10:FF:000002">
    <property type="entry name" value="ubiquitin fusion degradation protein 1 homolog"/>
    <property type="match status" value="1"/>
</dbReference>
<dbReference type="PANTHER" id="PTHR12555:SF13">
    <property type="entry name" value="UBIQUITIN RECOGNITION FACTOR IN ER-ASSOCIATED DEGRADATION PROTEIN 1"/>
    <property type="match status" value="1"/>
</dbReference>
<comment type="similarity">
    <text evidence="1">Belongs to the UFD1 family.</text>
</comment>
<proteinExistence type="inferred from homology"/>
<feature type="region of interest" description="Disordered" evidence="4">
    <location>
        <begin position="249"/>
        <end position="314"/>
    </location>
</feature>
<dbReference type="OrthoDB" id="422728at2759"/>